<name>A0ABQ9VI62_SAGOE</name>
<evidence type="ECO:0000313" key="3">
    <source>
        <dbReference type="Proteomes" id="UP001266305"/>
    </source>
</evidence>
<dbReference type="Proteomes" id="UP001266305">
    <property type="component" value="Unassembled WGS sequence"/>
</dbReference>
<protein>
    <submittedName>
        <fullName evidence="2">Uncharacterized protein</fullName>
    </submittedName>
</protein>
<evidence type="ECO:0000313" key="2">
    <source>
        <dbReference type="EMBL" id="KAK2108052.1"/>
    </source>
</evidence>
<accession>A0ABQ9VI62</accession>
<reference evidence="2 3" key="1">
    <citation type="submission" date="2023-05" db="EMBL/GenBank/DDBJ databases">
        <title>B98-5 Cell Line De Novo Hybrid Assembly: An Optical Mapping Approach.</title>
        <authorList>
            <person name="Kananen K."/>
            <person name="Auerbach J.A."/>
            <person name="Kautto E."/>
            <person name="Blachly J.S."/>
        </authorList>
    </citation>
    <scope>NUCLEOTIDE SEQUENCE [LARGE SCALE GENOMIC DNA]</scope>
    <source>
        <strain evidence="2">B95-8</strain>
        <tissue evidence="2">Cell line</tissue>
    </source>
</reference>
<proteinExistence type="predicted"/>
<comment type="caution">
    <text evidence="2">The sequence shown here is derived from an EMBL/GenBank/DDBJ whole genome shotgun (WGS) entry which is preliminary data.</text>
</comment>
<feature type="compositionally biased region" description="Polar residues" evidence="1">
    <location>
        <begin position="1"/>
        <end position="18"/>
    </location>
</feature>
<dbReference type="EMBL" id="JASSZA010000006">
    <property type="protein sequence ID" value="KAK2108052.1"/>
    <property type="molecule type" value="Genomic_DNA"/>
</dbReference>
<sequence>MPTFNIPNSAVGLSQPSHSRPRGSSLVTSSTLVLSPPRLRSCRTEPAPEGTERERPGRPPGKAAWEPELSPPSHGANVGRPQRRAPRSVQPPARPAVGPSCSE</sequence>
<feature type="compositionally biased region" description="Low complexity" evidence="1">
    <location>
        <begin position="24"/>
        <end position="35"/>
    </location>
</feature>
<organism evidence="2 3">
    <name type="scientific">Saguinus oedipus</name>
    <name type="common">Cotton-top tamarin</name>
    <name type="synonym">Oedipomidas oedipus</name>
    <dbReference type="NCBI Taxonomy" id="9490"/>
    <lineage>
        <taxon>Eukaryota</taxon>
        <taxon>Metazoa</taxon>
        <taxon>Chordata</taxon>
        <taxon>Craniata</taxon>
        <taxon>Vertebrata</taxon>
        <taxon>Euteleostomi</taxon>
        <taxon>Mammalia</taxon>
        <taxon>Eutheria</taxon>
        <taxon>Euarchontoglires</taxon>
        <taxon>Primates</taxon>
        <taxon>Haplorrhini</taxon>
        <taxon>Platyrrhini</taxon>
        <taxon>Cebidae</taxon>
        <taxon>Callitrichinae</taxon>
        <taxon>Saguinus</taxon>
    </lineage>
</organism>
<gene>
    <name evidence="2" type="ORF">P7K49_013217</name>
</gene>
<keyword evidence="3" id="KW-1185">Reference proteome</keyword>
<feature type="region of interest" description="Disordered" evidence="1">
    <location>
        <begin position="1"/>
        <end position="103"/>
    </location>
</feature>
<evidence type="ECO:0000256" key="1">
    <source>
        <dbReference type="SAM" id="MobiDB-lite"/>
    </source>
</evidence>